<sequence length="305" mass="33514">MPQHKSSQPDTRHSSHRSRNRSVMTPSDGDMTHPSNYPAPTQTTSSVPESTILPDSKNGIVGNWEASLGSNIPQYWSDIDSMGFPYPAPADWLPTPWSYSLSLVLGQQGEYVSHGPEGDAASVNVNPNDSPRSPVSPPGPSNHKNEFLLVEDAIAHVSGGQNTDYPHSWMPSIGSTSYLCPEQETPVSVQHRQRPTDTEPYGTDDGLGHQAMQHGYNVGLGIHHIGIPQQYAECWSQPEPQPAYPYFSPTTHDDQVDVDNDDDHPEQETQASAQADDDSDWTWAAYSSSDDCDEVAEGWHLINKK</sequence>
<organism evidence="3">
    <name type="scientific">Chaetomium thermophilum (strain DSM 1495 / CBS 144.50 / IMI 039719)</name>
    <name type="common">Thermochaetoides thermophila</name>
    <dbReference type="NCBI Taxonomy" id="759272"/>
    <lineage>
        <taxon>Eukaryota</taxon>
        <taxon>Fungi</taxon>
        <taxon>Dikarya</taxon>
        <taxon>Ascomycota</taxon>
        <taxon>Pezizomycotina</taxon>
        <taxon>Sordariomycetes</taxon>
        <taxon>Sordariomycetidae</taxon>
        <taxon>Sordariales</taxon>
        <taxon>Chaetomiaceae</taxon>
        <taxon>Thermochaetoides</taxon>
    </lineage>
</organism>
<evidence type="ECO:0000313" key="2">
    <source>
        <dbReference type="EMBL" id="EGS23007.1"/>
    </source>
</evidence>
<gene>
    <name evidence="2" type="ORF">CTHT_0014870</name>
</gene>
<accession>G0S1U7</accession>
<feature type="region of interest" description="Disordered" evidence="1">
    <location>
        <begin position="112"/>
        <end position="144"/>
    </location>
</feature>
<reference evidence="2 3" key="1">
    <citation type="journal article" date="2011" name="Cell">
        <title>Insight into structure and assembly of the nuclear pore complex by utilizing the genome of a eukaryotic thermophile.</title>
        <authorList>
            <person name="Amlacher S."/>
            <person name="Sarges P."/>
            <person name="Flemming D."/>
            <person name="van Noort V."/>
            <person name="Kunze R."/>
            <person name="Devos D.P."/>
            <person name="Arumugam M."/>
            <person name="Bork P."/>
            <person name="Hurt E."/>
        </authorList>
    </citation>
    <scope>NUCLEOTIDE SEQUENCE [LARGE SCALE GENOMIC DNA]</scope>
    <source>
        <strain evidence="3">DSM 1495 / CBS 144.50 / IMI 039719</strain>
    </source>
</reference>
<dbReference type="RefSeq" id="XP_006691999.1">
    <property type="nucleotide sequence ID" value="XM_006691936.1"/>
</dbReference>
<feature type="region of interest" description="Disordered" evidence="1">
    <location>
        <begin position="1"/>
        <end position="54"/>
    </location>
</feature>
<feature type="compositionally biased region" description="Polar residues" evidence="1">
    <location>
        <begin position="33"/>
        <end position="49"/>
    </location>
</feature>
<evidence type="ECO:0000256" key="1">
    <source>
        <dbReference type="SAM" id="MobiDB-lite"/>
    </source>
</evidence>
<dbReference type="GeneID" id="18255525"/>
<proteinExistence type="predicted"/>
<evidence type="ECO:0000313" key="3">
    <source>
        <dbReference type="Proteomes" id="UP000008066"/>
    </source>
</evidence>
<dbReference type="Proteomes" id="UP000008066">
    <property type="component" value="Unassembled WGS sequence"/>
</dbReference>
<name>G0S1U7_CHATD</name>
<keyword evidence="3" id="KW-1185">Reference proteome</keyword>
<dbReference type="EMBL" id="GL988039">
    <property type="protein sequence ID" value="EGS23007.1"/>
    <property type="molecule type" value="Genomic_DNA"/>
</dbReference>
<feature type="compositionally biased region" description="Acidic residues" evidence="1">
    <location>
        <begin position="256"/>
        <end position="265"/>
    </location>
</feature>
<feature type="region of interest" description="Disordered" evidence="1">
    <location>
        <begin position="236"/>
        <end position="285"/>
    </location>
</feature>
<dbReference type="KEGG" id="cthr:CTHT_0014870"/>
<protein>
    <submittedName>
        <fullName evidence="2">Uncharacterized protein</fullName>
    </submittedName>
</protein>
<dbReference type="HOGENOM" id="CLU_912151_0_0_1"/>
<dbReference type="AlphaFoldDB" id="G0S1U7"/>